<keyword evidence="2" id="KW-1185">Reference proteome</keyword>
<proteinExistence type="predicted"/>
<protein>
    <submittedName>
        <fullName evidence="1">Uncharacterized protein</fullName>
    </submittedName>
</protein>
<gene>
    <name evidence="1" type="ORF">GCM10023210_35500</name>
</gene>
<evidence type="ECO:0000313" key="2">
    <source>
        <dbReference type="Proteomes" id="UP001500353"/>
    </source>
</evidence>
<dbReference type="EMBL" id="BAABHX010000007">
    <property type="protein sequence ID" value="GAA5098889.1"/>
    <property type="molecule type" value="Genomic_DNA"/>
</dbReference>
<dbReference type="Proteomes" id="UP001500353">
    <property type="component" value="Unassembled WGS sequence"/>
</dbReference>
<sequence length="72" mass="8597">MLLKLIKKDKNENEIHKSFHQECTFTLEIKNVRKKLFDNKKIPINKNIKGCLISETALLFTNYILLKLYINF</sequence>
<comment type="caution">
    <text evidence="1">The sequence shown here is derived from an EMBL/GenBank/DDBJ whole genome shotgun (WGS) entry which is preliminary data.</text>
</comment>
<evidence type="ECO:0000313" key="1">
    <source>
        <dbReference type="EMBL" id="GAA5098889.1"/>
    </source>
</evidence>
<organism evidence="1 2">
    <name type="scientific">Chryseobacterium ginsengisoli</name>
    <dbReference type="NCBI Taxonomy" id="363853"/>
    <lineage>
        <taxon>Bacteria</taxon>
        <taxon>Pseudomonadati</taxon>
        <taxon>Bacteroidota</taxon>
        <taxon>Flavobacteriia</taxon>
        <taxon>Flavobacteriales</taxon>
        <taxon>Weeksellaceae</taxon>
        <taxon>Chryseobacterium group</taxon>
        <taxon>Chryseobacterium</taxon>
    </lineage>
</organism>
<accession>A0ABP9MQF1</accession>
<name>A0ABP9MQF1_9FLAO</name>
<reference evidence="2" key="1">
    <citation type="journal article" date="2019" name="Int. J. Syst. Evol. Microbiol.">
        <title>The Global Catalogue of Microorganisms (GCM) 10K type strain sequencing project: providing services to taxonomists for standard genome sequencing and annotation.</title>
        <authorList>
            <consortium name="The Broad Institute Genomics Platform"/>
            <consortium name="The Broad Institute Genome Sequencing Center for Infectious Disease"/>
            <person name="Wu L."/>
            <person name="Ma J."/>
        </authorList>
    </citation>
    <scope>NUCLEOTIDE SEQUENCE [LARGE SCALE GENOMIC DNA]</scope>
    <source>
        <strain evidence="2">JCM 18019</strain>
    </source>
</reference>